<dbReference type="InterPro" id="IPR036390">
    <property type="entry name" value="WH_DNA-bd_sf"/>
</dbReference>
<comment type="caution">
    <text evidence="1">The sequence shown here is derived from an EMBL/GenBank/DDBJ whole genome shotgun (WGS) entry which is preliminary data.</text>
</comment>
<keyword evidence="2" id="KW-1185">Reference proteome</keyword>
<evidence type="ECO:0000313" key="2">
    <source>
        <dbReference type="Proteomes" id="UP000295515"/>
    </source>
</evidence>
<dbReference type="Gene3D" id="1.10.10.10">
    <property type="entry name" value="Winged helix-like DNA-binding domain superfamily/Winged helix DNA-binding domain"/>
    <property type="match status" value="1"/>
</dbReference>
<protein>
    <recommendedName>
        <fullName evidence="3">PadR family transcriptional regulator</fullName>
    </recommendedName>
</protein>
<sequence length="101" mass="11945">MIVNDRFFKFEMLILAILSQHDASSEELLASLQSQNILNIKEGQLLTSLYFFLESHLISKYDMYDDIYYHIEKSGLVRLDTLKRQYQQTTEAIEVILNHEK</sequence>
<dbReference type="AlphaFoldDB" id="A0A4V2W5F5"/>
<dbReference type="Proteomes" id="UP000295515">
    <property type="component" value="Unassembled WGS sequence"/>
</dbReference>
<dbReference type="RefSeq" id="WP_066448685.1">
    <property type="nucleotide sequence ID" value="NZ_JANKBF010000025.1"/>
</dbReference>
<organism evidence="1 2">
    <name type="scientific">Longibaculum muris</name>
    <dbReference type="NCBI Taxonomy" id="1796628"/>
    <lineage>
        <taxon>Bacteria</taxon>
        <taxon>Bacillati</taxon>
        <taxon>Bacillota</taxon>
        <taxon>Erysipelotrichia</taxon>
        <taxon>Erysipelotrichales</taxon>
        <taxon>Coprobacillaceae</taxon>
        <taxon>Longibaculum</taxon>
    </lineage>
</organism>
<reference evidence="1 2" key="1">
    <citation type="submission" date="2019-03" db="EMBL/GenBank/DDBJ databases">
        <title>Genomic Encyclopedia of Type Strains, Phase IV (KMG-IV): sequencing the most valuable type-strain genomes for metagenomic binning, comparative biology and taxonomic classification.</title>
        <authorList>
            <person name="Goeker M."/>
        </authorList>
    </citation>
    <scope>NUCLEOTIDE SEQUENCE [LARGE SCALE GENOMIC DNA]</scope>
    <source>
        <strain evidence="1 2">DSM 29487</strain>
    </source>
</reference>
<dbReference type="GeneID" id="98915278"/>
<dbReference type="SUPFAM" id="SSF46785">
    <property type="entry name" value="Winged helix' DNA-binding domain"/>
    <property type="match status" value="1"/>
</dbReference>
<gene>
    <name evidence="1" type="ORF">EDD60_10883</name>
</gene>
<accession>A0A4V2W5F5</accession>
<proteinExistence type="predicted"/>
<evidence type="ECO:0008006" key="3">
    <source>
        <dbReference type="Google" id="ProtNLM"/>
    </source>
</evidence>
<dbReference type="InterPro" id="IPR036388">
    <property type="entry name" value="WH-like_DNA-bd_sf"/>
</dbReference>
<evidence type="ECO:0000313" key="1">
    <source>
        <dbReference type="EMBL" id="TCV99642.1"/>
    </source>
</evidence>
<dbReference type="EMBL" id="SMCQ01000008">
    <property type="protein sequence ID" value="TCV99642.1"/>
    <property type="molecule type" value="Genomic_DNA"/>
</dbReference>
<name>A0A4V2W5F5_9FIRM</name>